<dbReference type="AlphaFoldDB" id="A0A918KZZ8"/>
<dbReference type="SUPFAM" id="SSF52833">
    <property type="entry name" value="Thioredoxin-like"/>
    <property type="match status" value="1"/>
</dbReference>
<reference evidence="2" key="1">
    <citation type="journal article" date="2014" name="Int. J. Syst. Evol. Microbiol.">
        <title>Complete genome sequence of Corynebacterium casei LMG S-19264T (=DSM 44701T), isolated from a smear-ripened cheese.</title>
        <authorList>
            <consortium name="US DOE Joint Genome Institute (JGI-PGF)"/>
            <person name="Walter F."/>
            <person name="Albersmeier A."/>
            <person name="Kalinowski J."/>
            <person name="Ruckert C."/>
        </authorList>
    </citation>
    <scope>NUCLEOTIDE SEQUENCE</scope>
    <source>
        <strain evidence="2">JCM 4346</strain>
    </source>
</reference>
<organism evidence="2 3">
    <name type="scientific">Streptomyces aurantiogriseus</name>
    <dbReference type="NCBI Taxonomy" id="66870"/>
    <lineage>
        <taxon>Bacteria</taxon>
        <taxon>Bacillati</taxon>
        <taxon>Actinomycetota</taxon>
        <taxon>Actinomycetes</taxon>
        <taxon>Kitasatosporales</taxon>
        <taxon>Streptomycetaceae</taxon>
        <taxon>Streptomyces</taxon>
    </lineage>
</organism>
<keyword evidence="3" id="KW-1185">Reference proteome</keyword>
<feature type="domain" description="Thioredoxin" evidence="1">
    <location>
        <begin position="56"/>
        <end position="137"/>
    </location>
</feature>
<evidence type="ECO:0000313" key="3">
    <source>
        <dbReference type="Proteomes" id="UP000658320"/>
    </source>
</evidence>
<dbReference type="Pfam" id="PF00085">
    <property type="entry name" value="Thioredoxin"/>
    <property type="match status" value="1"/>
</dbReference>
<evidence type="ECO:0000259" key="1">
    <source>
        <dbReference type="Pfam" id="PF00085"/>
    </source>
</evidence>
<dbReference type="CDD" id="cd02947">
    <property type="entry name" value="TRX_family"/>
    <property type="match status" value="1"/>
</dbReference>
<gene>
    <name evidence="2" type="ORF">GCM10010251_91720</name>
</gene>
<evidence type="ECO:0000313" key="2">
    <source>
        <dbReference type="EMBL" id="GGR60674.1"/>
    </source>
</evidence>
<comment type="caution">
    <text evidence="2">The sequence shown here is derived from an EMBL/GenBank/DDBJ whole genome shotgun (WGS) entry which is preliminary data.</text>
</comment>
<accession>A0A918KZZ8</accession>
<proteinExistence type="predicted"/>
<dbReference type="InterPro" id="IPR036249">
    <property type="entry name" value="Thioredoxin-like_sf"/>
</dbReference>
<dbReference type="Gene3D" id="3.40.30.10">
    <property type="entry name" value="Glutaredoxin"/>
    <property type="match status" value="1"/>
</dbReference>
<dbReference type="InterPro" id="IPR013766">
    <property type="entry name" value="Thioredoxin_domain"/>
</dbReference>
<dbReference type="Proteomes" id="UP000658320">
    <property type="component" value="Unassembled WGS sequence"/>
</dbReference>
<sequence>MLVLVMTGLMVCVAVLAAASAYGVLHRRRSGRVRVRGRDDGKRLGADRLGGALGERATLLQFSSAFCAPCRATRRVLGEVAGMVPGVTHVEIDAEAHLDLVRELGILKTPTVLVLDADGRIVRRATGQPRKADVIAALGEAV</sequence>
<dbReference type="EMBL" id="BMSX01000040">
    <property type="protein sequence ID" value="GGR60674.1"/>
    <property type="molecule type" value="Genomic_DNA"/>
</dbReference>
<reference evidence="2" key="2">
    <citation type="submission" date="2020-09" db="EMBL/GenBank/DDBJ databases">
        <authorList>
            <person name="Sun Q."/>
            <person name="Ohkuma M."/>
        </authorList>
    </citation>
    <scope>NUCLEOTIDE SEQUENCE</scope>
    <source>
        <strain evidence="2">JCM 4346</strain>
    </source>
</reference>
<name>A0A918KZZ8_9ACTN</name>
<protein>
    <recommendedName>
        <fullName evidence="1">Thioredoxin domain-containing protein</fullName>
    </recommendedName>
</protein>